<dbReference type="EMBL" id="CAJVQC010082471">
    <property type="protein sequence ID" value="CAG8819565.1"/>
    <property type="molecule type" value="Genomic_DNA"/>
</dbReference>
<dbReference type="Proteomes" id="UP000789920">
    <property type="component" value="Unassembled WGS sequence"/>
</dbReference>
<comment type="caution">
    <text evidence="1">The sequence shown here is derived from an EMBL/GenBank/DDBJ whole genome shotgun (WGS) entry which is preliminary data.</text>
</comment>
<proteinExistence type="predicted"/>
<name>A0ACA9S2V9_9GLOM</name>
<accession>A0ACA9S2V9</accession>
<protein>
    <submittedName>
        <fullName evidence="1">36605_t:CDS:1</fullName>
    </submittedName>
</protein>
<gene>
    <name evidence="1" type="ORF">RPERSI_LOCUS25161</name>
</gene>
<sequence length="110" mass="12794">LYFVVVLKKSGFLDFITPFFDKLMKNKKIIVDSTYKTNALDYELYSVIGQFDGSGFAIAYLFVERKNKKDGAVTEILALFFESLYNLEINNVQFFFIDKDYTQILAARKI</sequence>
<keyword evidence="2" id="KW-1185">Reference proteome</keyword>
<reference evidence="1" key="1">
    <citation type="submission" date="2021-06" db="EMBL/GenBank/DDBJ databases">
        <authorList>
            <person name="Kallberg Y."/>
            <person name="Tangrot J."/>
            <person name="Rosling A."/>
        </authorList>
    </citation>
    <scope>NUCLEOTIDE SEQUENCE</scope>
    <source>
        <strain evidence="1">MA461A</strain>
    </source>
</reference>
<organism evidence="1 2">
    <name type="scientific">Racocetra persica</name>
    <dbReference type="NCBI Taxonomy" id="160502"/>
    <lineage>
        <taxon>Eukaryota</taxon>
        <taxon>Fungi</taxon>
        <taxon>Fungi incertae sedis</taxon>
        <taxon>Mucoromycota</taxon>
        <taxon>Glomeromycotina</taxon>
        <taxon>Glomeromycetes</taxon>
        <taxon>Diversisporales</taxon>
        <taxon>Gigasporaceae</taxon>
        <taxon>Racocetra</taxon>
    </lineage>
</organism>
<evidence type="ECO:0000313" key="1">
    <source>
        <dbReference type="EMBL" id="CAG8819565.1"/>
    </source>
</evidence>
<evidence type="ECO:0000313" key="2">
    <source>
        <dbReference type="Proteomes" id="UP000789920"/>
    </source>
</evidence>
<feature type="non-terminal residue" evidence="1">
    <location>
        <position position="1"/>
    </location>
</feature>